<accession>A0ABY6CAN8</accession>
<dbReference type="Proteomes" id="UP001061862">
    <property type="component" value="Chromosome"/>
</dbReference>
<proteinExistence type="predicted"/>
<feature type="domain" description="Pterin-binding" evidence="1">
    <location>
        <begin position="1"/>
        <end position="115"/>
    </location>
</feature>
<keyword evidence="2" id="KW-0808">Transferase</keyword>
<organism evidence="2 3">
    <name type="scientific">Devosia neptuniae</name>
    <dbReference type="NCBI Taxonomy" id="191302"/>
    <lineage>
        <taxon>Bacteria</taxon>
        <taxon>Pseudomonadati</taxon>
        <taxon>Pseudomonadota</taxon>
        <taxon>Alphaproteobacteria</taxon>
        <taxon>Hyphomicrobiales</taxon>
        <taxon>Devosiaceae</taxon>
        <taxon>Devosia</taxon>
    </lineage>
</organism>
<dbReference type="EMBL" id="CP104965">
    <property type="protein sequence ID" value="UXN69209.1"/>
    <property type="molecule type" value="Genomic_DNA"/>
</dbReference>
<protein>
    <submittedName>
        <fullName evidence="2">Dihydropteroate synthase</fullName>
        <ecNumber evidence="2">2.5.1.15</ecNumber>
    </submittedName>
</protein>
<dbReference type="Gene3D" id="3.20.20.20">
    <property type="entry name" value="Dihydropteroate synthase-like"/>
    <property type="match status" value="1"/>
</dbReference>
<dbReference type="GO" id="GO:0004156">
    <property type="term" value="F:dihydropteroate synthase activity"/>
    <property type="evidence" value="ECO:0007669"/>
    <property type="project" value="UniProtKB-EC"/>
</dbReference>
<gene>
    <name evidence="2" type="ORF">N8A98_18505</name>
</gene>
<reference evidence="2 3" key="1">
    <citation type="submission" date="2022-09" db="EMBL/GenBank/DDBJ databases">
        <title>Interaction between co-microsymbionts with complementary sets of symbiotic genes in legume-rhizobium systems.</title>
        <authorList>
            <person name="Safronova V."/>
            <person name="Sazanova A."/>
            <person name="Afonin A."/>
            <person name="Chirak E."/>
        </authorList>
    </citation>
    <scope>NUCLEOTIDE SEQUENCE [LARGE SCALE GENOMIC DNA]</scope>
    <source>
        <strain evidence="2 3">A18/4-1</strain>
    </source>
</reference>
<evidence type="ECO:0000259" key="1">
    <source>
        <dbReference type="PROSITE" id="PS50972"/>
    </source>
</evidence>
<dbReference type="Pfam" id="PF00809">
    <property type="entry name" value="Pterin_bind"/>
    <property type="match status" value="1"/>
</dbReference>
<dbReference type="InterPro" id="IPR000489">
    <property type="entry name" value="Pterin-binding_dom"/>
</dbReference>
<dbReference type="SUPFAM" id="SSF51717">
    <property type="entry name" value="Dihydropteroate synthetase-like"/>
    <property type="match status" value="1"/>
</dbReference>
<dbReference type="InterPro" id="IPR011005">
    <property type="entry name" value="Dihydropteroate_synth-like_sf"/>
</dbReference>
<evidence type="ECO:0000313" key="3">
    <source>
        <dbReference type="Proteomes" id="UP001061862"/>
    </source>
</evidence>
<evidence type="ECO:0000313" key="2">
    <source>
        <dbReference type="EMBL" id="UXN69209.1"/>
    </source>
</evidence>
<dbReference type="RefSeq" id="WP_262167513.1">
    <property type="nucleotide sequence ID" value="NZ_CP104965.1"/>
</dbReference>
<sequence>MPASGFRSPRIAHVVTGVDVVSRARTALADGAEIIEVASEDTASVQRELDCIVPAIEALVDAGFAAPIAIASRRALVVDQAIEAGATLVCPLEGEEGAEIAEIIALHGASRLAAI</sequence>
<dbReference type="EC" id="2.5.1.15" evidence="2"/>
<keyword evidence="3" id="KW-1185">Reference proteome</keyword>
<name>A0ABY6CAN8_9HYPH</name>
<dbReference type="PROSITE" id="PS50972">
    <property type="entry name" value="PTERIN_BINDING"/>
    <property type="match status" value="1"/>
</dbReference>